<proteinExistence type="predicted"/>
<accession>A0A420S3Z8</accession>
<keyword evidence="1" id="KW-0175">Coiled coil</keyword>
<feature type="chain" id="PRO_5019218416" evidence="2">
    <location>
        <begin position="25"/>
        <end position="400"/>
    </location>
</feature>
<gene>
    <name evidence="3" type="ORF">BFJ72_g14368</name>
</gene>
<sequence length="400" mass="41661">MAIARQGRLLALALAIGAAGGAQAELSSELQAEKDRLEVEQARLAVAKSRAELASSMVPNLKDYKLAKPDAPVVDATAATIAFQQSSALAAKIAEEVNKALGDLKTNAVLLNSERIMELISAADSVGARLDLALSAVQSSDKDLQDLMDAINRAGAPSTKALGAGAAAIPAVVSAFFSVASAARTQYTLSSKSHSDLASSVLRAKVASALSASGYKVYEPDAYIPIGADLQVQKQWAALDQARKAAKNTFTSAAKLAKQLRDAEAEDQAELLDAQAKVLNGVVSQAEKLMADLLTPDELGAVAMVAAQRGSWLRSSLEDTSQAPPVRLTVTALLSATDLVAADGFVRGLRIAVSGNTIGEWSILTRDGQLRTGVVQACAQEASRACARVVLRPDDEVSSR</sequence>
<organism evidence="3 4">
    <name type="scientific">Gibberella intermedia</name>
    <name type="common">Bulb rot disease fungus</name>
    <name type="synonym">Fusarium proliferatum</name>
    <dbReference type="NCBI Taxonomy" id="948311"/>
    <lineage>
        <taxon>Eukaryota</taxon>
        <taxon>Fungi</taxon>
        <taxon>Dikarya</taxon>
        <taxon>Ascomycota</taxon>
        <taxon>Pezizomycotina</taxon>
        <taxon>Sordariomycetes</taxon>
        <taxon>Hypocreomycetidae</taxon>
        <taxon>Hypocreales</taxon>
        <taxon>Nectriaceae</taxon>
        <taxon>Fusarium</taxon>
        <taxon>Fusarium fujikuroi species complex</taxon>
    </lineage>
</organism>
<dbReference type="EMBL" id="MRDB01000105">
    <property type="protein sequence ID" value="RKL23994.1"/>
    <property type="molecule type" value="Genomic_DNA"/>
</dbReference>
<name>A0A420S3Z8_GIBIN</name>
<evidence type="ECO:0000256" key="1">
    <source>
        <dbReference type="SAM" id="Coils"/>
    </source>
</evidence>
<reference evidence="3 4" key="1">
    <citation type="journal article" date="2018" name="Sci. Rep.">
        <title>Characterisation of pathogen-specific regions and novel effector candidates in Fusarium oxysporum f. sp. cepae.</title>
        <authorList>
            <person name="Armitage A.D."/>
            <person name="Taylor A."/>
            <person name="Sobczyk M.K."/>
            <person name="Baxter L."/>
            <person name="Greenfield B.P."/>
            <person name="Bates H.J."/>
            <person name="Wilson F."/>
            <person name="Jackson A.C."/>
            <person name="Ott S."/>
            <person name="Harrison R.J."/>
            <person name="Clarkson J.P."/>
        </authorList>
    </citation>
    <scope>NUCLEOTIDE SEQUENCE [LARGE SCALE GENOMIC DNA]</scope>
    <source>
        <strain evidence="3 4">Fp_A8</strain>
    </source>
</reference>
<comment type="caution">
    <text evidence="3">The sequence shown here is derived from an EMBL/GenBank/DDBJ whole genome shotgun (WGS) entry which is preliminary data.</text>
</comment>
<evidence type="ECO:0000313" key="3">
    <source>
        <dbReference type="EMBL" id="RKL23994.1"/>
    </source>
</evidence>
<feature type="signal peptide" evidence="2">
    <location>
        <begin position="1"/>
        <end position="24"/>
    </location>
</feature>
<feature type="coiled-coil region" evidence="1">
    <location>
        <begin position="23"/>
        <end position="50"/>
    </location>
</feature>
<protein>
    <submittedName>
        <fullName evidence="3">Uncharacterized protein</fullName>
    </submittedName>
</protein>
<evidence type="ECO:0000256" key="2">
    <source>
        <dbReference type="SAM" id="SignalP"/>
    </source>
</evidence>
<evidence type="ECO:0000313" key="4">
    <source>
        <dbReference type="Proteomes" id="UP000283569"/>
    </source>
</evidence>
<keyword evidence="2" id="KW-0732">Signal</keyword>
<dbReference type="Proteomes" id="UP000283569">
    <property type="component" value="Unassembled WGS sequence"/>
</dbReference>
<dbReference type="AlphaFoldDB" id="A0A420S3Z8"/>